<dbReference type="PANTHER" id="PTHR33063:SF17">
    <property type="entry name" value="OS06G0271400 PROTEIN"/>
    <property type="match status" value="1"/>
</dbReference>
<feature type="compositionally biased region" description="Basic residues" evidence="2">
    <location>
        <begin position="94"/>
        <end position="104"/>
    </location>
</feature>
<feature type="compositionally biased region" description="Basic residues" evidence="2">
    <location>
        <begin position="1"/>
        <end position="15"/>
    </location>
</feature>
<evidence type="ECO:0000313" key="3">
    <source>
        <dbReference type="EMBL" id="KAG2649778.1"/>
    </source>
</evidence>
<dbReference type="AlphaFoldDB" id="A0A8T0WS28"/>
<feature type="region of interest" description="Disordered" evidence="2">
    <location>
        <begin position="1"/>
        <end position="24"/>
    </location>
</feature>
<feature type="region of interest" description="Disordered" evidence="2">
    <location>
        <begin position="94"/>
        <end position="126"/>
    </location>
</feature>
<dbReference type="PANTHER" id="PTHR33063">
    <property type="entry name" value="OS02G0583500 PROTEIN"/>
    <property type="match status" value="1"/>
</dbReference>
<dbReference type="EMBL" id="CM029038">
    <property type="protein sequence ID" value="KAG2649778.1"/>
    <property type="molecule type" value="Genomic_DNA"/>
</dbReference>
<accession>A0A8T0WS28</accession>
<evidence type="ECO:0000256" key="1">
    <source>
        <dbReference type="SAM" id="Coils"/>
    </source>
</evidence>
<keyword evidence="1" id="KW-0175">Coiled coil</keyword>
<protein>
    <submittedName>
        <fullName evidence="3">Uncharacterized protein</fullName>
    </submittedName>
</protein>
<evidence type="ECO:0000313" key="4">
    <source>
        <dbReference type="Proteomes" id="UP000823388"/>
    </source>
</evidence>
<reference evidence="3" key="1">
    <citation type="submission" date="2020-05" db="EMBL/GenBank/DDBJ databases">
        <title>WGS assembly of Panicum virgatum.</title>
        <authorList>
            <person name="Lovell J.T."/>
            <person name="Jenkins J."/>
            <person name="Shu S."/>
            <person name="Juenger T.E."/>
            <person name="Schmutz J."/>
        </authorList>
    </citation>
    <scope>NUCLEOTIDE SEQUENCE</scope>
    <source>
        <strain evidence="3">AP13</strain>
    </source>
</reference>
<sequence length="446" mass="50475">MSPKKRGRKPVKRPHAPLTGYEKEHMRQCLLNDAKMRELGLSALSSIFQQQDTENSGSEYNGEDEPDSDGHLSDDALQPDTELGCTLASLSYKDKKKKTRRKVTKGGVQKAQPDMQSTRVTRSRKNRPADVNVAINEAEISNQAVKEAVAGQKNGCLTGDEHEQTLLNLEGHTPSGATVNDVTENEQTQRGNVSEGKLPLVIEPGKNRPNSVMIAAKFASECNIAVRNHVPIFAHWKEYMKQPNIIKVYICRVGTKFHTDKAIRQQRYKLKKRYFNALPLHMVPKESPVTCATNKTNRSKVQYHQTTGSRSYEMQIVTLMHYNKKKGFTPEVQSLIAEMEEKLNEPVDDGQEPKDVTEVVSEALIQKTKKNKFLVNEELVVEKQISSDLRELVKTQQQQMEEMMKKFQELETARAKQEEESKKRQVDTDELIKGLLSMILGSQGTQ</sequence>
<organism evidence="3 4">
    <name type="scientific">Panicum virgatum</name>
    <name type="common">Blackwell switchgrass</name>
    <dbReference type="NCBI Taxonomy" id="38727"/>
    <lineage>
        <taxon>Eukaryota</taxon>
        <taxon>Viridiplantae</taxon>
        <taxon>Streptophyta</taxon>
        <taxon>Embryophyta</taxon>
        <taxon>Tracheophyta</taxon>
        <taxon>Spermatophyta</taxon>
        <taxon>Magnoliopsida</taxon>
        <taxon>Liliopsida</taxon>
        <taxon>Poales</taxon>
        <taxon>Poaceae</taxon>
        <taxon>PACMAD clade</taxon>
        <taxon>Panicoideae</taxon>
        <taxon>Panicodae</taxon>
        <taxon>Paniceae</taxon>
        <taxon>Panicinae</taxon>
        <taxon>Panicum</taxon>
        <taxon>Panicum sect. Hiantes</taxon>
    </lineage>
</organism>
<evidence type="ECO:0000256" key="2">
    <source>
        <dbReference type="SAM" id="MobiDB-lite"/>
    </source>
</evidence>
<feature type="compositionally biased region" description="Polar residues" evidence="2">
    <location>
        <begin position="45"/>
        <end position="59"/>
    </location>
</feature>
<gene>
    <name evidence="3" type="ORF">PVAP13_1NG419914</name>
</gene>
<feature type="coiled-coil region" evidence="1">
    <location>
        <begin position="386"/>
        <end position="420"/>
    </location>
</feature>
<keyword evidence="4" id="KW-1185">Reference proteome</keyword>
<comment type="caution">
    <text evidence="3">The sequence shown here is derived from an EMBL/GenBank/DDBJ whole genome shotgun (WGS) entry which is preliminary data.</text>
</comment>
<feature type="region of interest" description="Disordered" evidence="2">
    <location>
        <begin position="45"/>
        <end position="79"/>
    </location>
</feature>
<dbReference type="Proteomes" id="UP000823388">
    <property type="component" value="Chromosome 1N"/>
</dbReference>
<name>A0A8T0WS28_PANVG</name>
<proteinExistence type="predicted"/>